<organism evidence="3 4">
    <name type="scientific">Herbiconiux moechotypicola</name>
    <dbReference type="NCBI Taxonomy" id="637393"/>
    <lineage>
        <taxon>Bacteria</taxon>
        <taxon>Bacillati</taxon>
        <taxon>Actinomycetota</taxon>
        <taxon>Actinomycetes</taxon>
        <taxon>Micrococcales</taxon>
        <taxon>Microbacteriaceae</taxon>
        <taxon>Herbiconiux</taxon>
    </lineage>
</organism>
<keyword evidence="2" id="KW-1133">Transmembrane helix</keyword>
<keyword evidence="4" id="KW-1185">Reference proteome</keyword>
<feature type="transmembrane region" description="Helical" evidence="2">
    <location>
        <begin position="113"/>
        <end position="140"/>
    </location>
</feature>
<proteinExistence type="predicted"/>
<keyword evidence="2" id="KW-0812">Transmembrane</keyword>
<comment type="caution">
    <text evidence="3">The sequence shown here is derived from an EMBL/GenBank/DDBJ whole genome shotgun (WGS) entry which is preliminary data.</text>
</comment>
<evidence type="ECO:0000313" key="4">
    <source>
        <dbReference type="Proteomes" id="UP001500929"/>
    </source>
</evidence>
<evidence type="ECO:0000256" key="2">
    <source>
        <dbReference type="SAM" id="Phobius"/>
    </source>
</evidence>
<gene>
    <name evidence="3" type="ORF">GCM10009851_32750</name>
</gene>
<accession>A0ABN3E050</accession>
<feature type="transmembrane region" description="Helical" evidence="2">
    <location>
        <begin position="67"/>
        <end position="92"/>
    </location>
</feature>
<dbReference type="RefSeq" id="WP_259480660.1">
    <property type="nucleotide sequence ID" value="NZ_BAAAQY010000011.1"/>
</dbReference>
<evidence type="ECO:0008006" key="5">
    <source>
        <dbReference type="Google" id="ProtNLM"/>
    </source>
</evidence>
<dbReference type="Proteomes" id="UP001500929">
    <property type="component" value="Unassembled WGS sequence"/>
</dbReference>
<feature type="region of interest" description="Disordered" evidence="1">
    <location>
        <begin position="1"/>
        <end position="44"/>
    </location>
</feature>
<evidence type="ECO:0000313" key="3">
    <source>
        <dbReference type="EMBL" id="GAA2244947.1"/>
    </source>
</evidence>
<sequence>MTDPNQPPVPPQPSVPPQSSTPPAAPPPPAPAYQAAPPVTPPPVSAPPTAAPGYAAAPPATFPGKSLGIAGLIVAIAGFFIFPLVAPIAGLIMSIIARKQSREAGFANGPAKAGVIVSIIAIVLEVIGLIIFIVVLVALAGSVIDACAQLGPGVWEVDGITYTCN</sequence>
<reference evidence="3 4" key="1">
    <citation type="journal article" date="2019" name="Int. J. Syst. Evol. Microbiol.">
        <title>The Global Catalogue of Microorganisms (GCM) 10K type strain sequencing project: providing services to taxonomists for standard genome sequencing and annotation.</title>
        <authorList>
            <consortium name="The Broad Institute Genomics Platform"/>
            <consortium name="The Broad Institute Genome Sequencing Center for Infectious Disease"/>
            <person name="Wu L."/>
            <person name="Ma J."/>
        </authorList>
    </citation>
    <scope>NUCLEOTIDE SEQUENCE [LARGE SCALE GENOMIC DNA]</scope>
    <source>
        <strain evidence="3 4">JCM 16117</strain>
    </source>
</reference>
<dbReference type="EMBL" id="BAAAQY010000011">
    <property type="protein sequence ID" value="GAA2244947.1"/>
    <property type="molecule type" value="Genomic_DNA"/>
</dbReference>
<name>A0ABN3E050_9MICO</name>
<feature type="compositionally biased region" description="Pro residues" evidence="1">
    <location>
        <begin position="1"/>
        <end position="31"/>
    </location>
</feature>
<protein>
    <recommendedName>
        <fullName evidence="5">DUF4190 domain-containing protein</fullName>
    </recommendedName>
</protein>
<keyword evidence="2" id="KW-0472">Membrane</keyword>
<evidence type="ECO:0000256" key="1">
    <source>
        <dbReference type="SAM" id="MobiDB-lite"/>
    </source>
</evidence>